<dbReference type="Proteomes" id="UP000282184">
    <property type="component" value="Unassembled WGS sequence"/>
</dbReference>
<dbReference type="RefSeq" id="WP_126692974.1">
    <property type="nucleotide sequence ID" value="NZ_RXOF01000004.1"/>
</dbReference>
<gene>
    <name evidence="1" type="ORF">EJV47_09860</name>
</gene>
<proteinExistence type="predicted"/>
<keyword evidence="2" id="KW-1185">Reference proteome</keyword>
<accession>A0A3S0H7Y0</accession>
<dbReference type="OrthoDB" id="886102at2"/>
<dbReference type="AlphaFoldDB" id="A0A3S0H7Y0"/>
<reference evidence="1 2" key="1">
    <citation type="submission" date="2018-12" db="EMBL/GenBank/DDBJ databases">
        <title>Hymenobacter gummosus sp. nov., isolated from a spring.</title>
        <authorList>
            <person name="Nie L."/>
        </authorList>
    </citation>
    <scope>NUCLEOTIDE SEQUENCE [LARGE SCALE GENOMIC DNA]</scope>
    <source>
        <strain evidence="1 2">KCTC 52166</strain>
    </source>
</reference>
<protein>
    <submittedName>
        <fullName evidence="1">Uncharacterized protein</fullName>
    </submittedName>
</protein>
<dbReference type="EMBL" id="RXOF01000004">
    <property type="protein sequence ID" value="RTQ50909.1"/>
    <property type="molecule type" value="Genomic_DNA"/>
</dbReference>
<evidence type="ECO:0000313" key="1">
    <source>
        <dbReference type="EMBL" id="RTQ50909.1"/>
    </source>
</evidence>
<organism evidence="1 2">
    <name type="scientific">Hymenobacter gummosus</name>
    <dbReference type="NCBI Taxonomy" id="1776032"/>
    <lineage>
        <taxon>Bacteria</taxon>
        <taxon>Pseudomonadati</taxon>
        <taxon>Bacteroidota</taxon>
        <taxon>Cytophagia</taxon>
        <taxon>Cytophagales</taxon>
        <taxon>Hymenobacteraceae</taxon>
        <taxon>Hymenobacter</taxon>
    </lineage>
</organism>
<name>A0A3S0H7Y0_9BACT</name>
<comment type="caution">
    <text evidence="1">The sequence shown here is derived from an EMBL/GenBank/DDBJ whole genome shotgun (WGS) entry which is preliminary data.</text>
</comment>
<sequence>MDTAANVAQQLDNLANLAERVATPEFQRGFRASVANRAKAANSSLTYRDQQGRLVREWPATGRVEILAE</sequence>
<evidence type="ECO:0000313" key="2">
    <source>
        <dbReference type="Proteomes" id="UP000282184"/>
    </source>
</evidence>